<protein>
    <submittedName>
        <fullName evidence="1">Uncharacterized protein</fullName>
    </submittedName>
</protein>
<gene>
    <name evidence="1" type="ORF">J43TS3_14080</name>
</gene>
<dbReference type="AlphaFoldDB" id="A0A919X9C5"/>
<keyword evidence="2" id="KW-1185">Reference proteome</keyword>
<reference evidence="1" key="1">
    <citation type="submission" date="2021-03" db="EMBL/GenBank/DDBJ databases">
        <title>Antimicrobial resistance genes in bacteria isolated from Japanese honey, and their potential for conferring macrolide and lincosamide resistance in the American foulbrood pathogen Paenibacillus larvae.</title>
        <authorList>
            <person name="Okamoto M."/>
            <person name="Kumagai M."/>
            <person name="Kanamori H."/>
            <person name="Takamatsu D."/>
        </authorList>
    </citation>
    <scope>NUCLEOTIDE SEQUENCE</scope>
    <source>
        <strain evidence="1">J43TS3</strain>
    </source>
</reference>
<accession>A0A919X9C5</accession>
<dbReference type="RefSeq" id="WP_212920305.1">
    <property type="nucleotide sequence ID" value="NZ_BORP01000002.1"/>
</dbReference>
<evidence type="ECO:0000313" key="2">
    <source>
        <dbReference type="Proteomes" id="UP000676917"/>
    </source>
</evidence>
<dbReference type="Proteomes" id="UP000676917">
    <property type="component" value="Unassembled WGS sequence"/>
</dbReference>
<organism evidence="1 2">
    <name type="scientific">Ornithinibacillus bavariensis</name>
    <dbReference type="NCBI Taxonomy" id="545502"/>
    <lineage>
        <taxon>Bacteria</taxon>
        <taxon>Bacillati</taxon>
        <taxon>Bacillota</taxon>
        <taxon>Bacilli</taxon>
        <taxon>Bacillales</taxon>
        <taxon>Bacillaceae</taxon>
        <taxon>Ornithinibacillus</taxon>
    </lineage>
</organism>
<proteinExistence type="predicted"/>
<sequence>MATFTRRKIIFLLLFSSVLIFSTFFMIQVHADPTIHAELTISSINQTEWNESIPESIRNTRSQSLDNIRKLEVSVSVNPNWGMSNIVIDIPDLVFPVDHYDGKIRSIRAGEQDGGQYNASTQGYILFEYSGLTEEDVQTMYQHHPILITWDEGGVEKEYKINLSQLID</sequence>
<comment type="caution">
    <text evidence="1">The sequence shown here is derived from an EMBL/GenBank/DDBJ whole genome shotgun (WGS) entry which is preliminary data.</text>
</comment>
<dbReference type="EMBL" id="BORP01000002">
    <property type="protein sequence ID" value="GIO26797.1"/>
    <property type="molecule type" value="Genomic_DNA"/>
</dbReference>
<evidence type="ECO:0000313" key="1">
    <source>
        <dbReference type="EMBL" id="GIO26797.1"/>
    </source>
</evidence>
<name>A0A919X9C5_9BACI</name>